<proteinExistence type="predicted"/>
<gene>
    <name evidence="1" type="ORF">AN640_04295</name>
</gene>
<keyword evidence="2" id="KW-1185">Reference proteome</keyword>
<name>A0ACC8XIP2_9FIRM</name>
<reference evidence="1" key="1">
    <citation type="submission" date="2016-08" db="EMBL/GenBank/DDBJ databases">
        <authorList>
            <person name="Ngugi D.K."/>
            <person name="Miyake S."/>
            <person name="Stingl U."/>
        </authorList>
    </citation>
    <scope>NUCLEOTIDE SEQUENCE</scope>
    <source>
        <strain evidence="1">SCG-D08WGA-EpuloA1</strain>
    </source>
</reference>
<dbReference type="EMBL" id="LJHD01000052">
    <property type="protein sequence ID" value="ONI45612.1"/>
    <property type="molecule type" value="Genomic_DNA"/>
</dbReference>
<sequence>MLNNLILGFIANKFSKIGLPKYTPHICINKKQRKFICDKCVKLCHKNAITFDRNNIPQFDTSSCDGCKMCTQVCPIEAFSNTEAIKKKLVDKCKLTQVILVGCEKSQEKNYTINCILEIPFNLYVALAIQGKLKIDISHCKNCPKNDISDFILRLKEFCTEDIFDISNFKETGVNISRRDFFKSLNTLLINASDFLIDTDCILNQETNKYLKNVLKNEIFKDRQFVVQSLSCTSKCNGCRKCEILCPTKSIKINYLDNLTGTMEYDPIECKHCGICQIVCSEQAIYESKGVITSDNLLISTDILINLCVECMLPLPFGVENKCNVCKRKRKKYVHNKTN</sequence>
<dbReference type="Proteomes" id="UP000188637">
    <property type="component" value="Unassembled WGS sequence"/>
</dbReference>
<comment type="caution">
    <text evidence="1">The sequence shown here is derived from an EMBL/GenBank/DDBJ whole genome shotgun (WGS) entry which is preliminary data.</text>
</comment>
<organism evidence="1 2">
    <name type="scientific">Candidatus Epulonipiscium fishelsonii</name>
    <dbReference type="NCBI Taxonomy" id="77094"/>
    <lineage>
        <taxon>Bacteria</taxon>
        <taxon>Bacillati</taxon>
        <taxon>Bacillota</taxon>
        <taxon>Clostridia</taxon>
        <taxon>Lachnospirales</taxon>
        <taxon>Lachnospiraceae</taxon>
        <taxon>Candidatus Epulonipiscium</taxon>
    </lineage>
</organism>
<accession>A0ACC8XIP2</accession>
<evidence type="ECO:0000313" key="1">
    <source>
        <dbReference type="EMBL" id="ONI45612.1"/>
    </source>
</evidence>
<protein>
    <submittedName>
        <fullName evidence="1">Uncharacterized protein</fullName>
    </submittedName>
</protein>
<evidence type="ECO:0000313" key="2">
    <source>
        <dbReference type="Proteomes" id="UP000188637"/>
    </source>
</evidence>